<dbReference type="SUPFAM" id="SSF51735">
    <property type="entry name" value="NAD(P)-binding Rossmann-fold domains"/>
    <property type="match status" value="1"/>
</dbReference>
<comment type="function">
    <text evidence="10">Catalyzes the reduction of fatty acyl-CoA to fatty alcohols.</text>
</comment>
<evidence type="ECO:0000256" key="9">
    <source>
        <dbReference type="ARBA" id="ARBA00052530"/>
    </source>
</evidence>
<keyword evidence="10" id="KW-0560">Oxidoreductase</keyword>
<dbReference type="PANTHER" id="PTHR11011:SF118">
    <property type="entry name" value="FATTY ACYL-COA REDUCTASE"/>
    <property type="match status" value="1"/>
</dbReference>
<dbReference type="GO" id="GO:0016020">
    <property type="term" value="C:membrane"/>
    <property type="evidence" value="ECO:0007669"/>
    <property type="project" value="UniProtKB-SubCell"/>
</dbReference>
<dbReference type="EC" id="1.2.1.84" evidence="10"/>
<comment type="subcellular location">
    <subcellularLocation>
        <location evidence="1">Membrane</location>
        <topology evidence="1">Multi-pass membrane protein</topology>
    </subcellularLocation>
</comment>
<evidence type="ECO:0000256" key="1">
    <source>
        <dbReference type="ARBA" id="ARBA00004141"/>
    </source>
</evidence>
<evidence type="ECO:0000256" key="8">
    <source>
        <dbReference type="ARBA" id="ARBA00023136"/>
    </source>
</evidence>
<evidence type="ECO:0000256" key="10">
    <source>
        <dbReference type="RuleBase" id="RU363097"/>
    </source>
</evidence>
<evidence type="ECO:0000313" key="13">
    <source>
        <dbReference type="Proteomes" id="UP001153714"/>
    </source>
</evidence>
<feature type="domain" description="Thioester reductase (TE)" evidence="11">
    <location>
        <begin position="16"/>
        <end position="284"/>
    </location>
</feature>
<keyword evidence="8" id="KW-0472">Membrane</keyword>
<keyword evidence="3 10" id="KW-0444">Lipid biosynthesis</keyword>
<keyword evidence="6" id="KW-1133">Transmembrane helix</keyword>
<dbReference type="Proteomes" id="UP001153714">
    <property type="component" value="Chromosome 6"/>
</dbReference>
<comment type="catalytic activity">
    <reaction evidence="9 10">
        <text>a long-chain fatty acyl-CoA + 2 NADPH + 2 H(+) = a long-chain primary fatty alcohol + 2 NADP(+) + CoA</text>
        <dbReference type="Rhea" id="RHEA:52716"/>
        <dbReference type="ChEBI" id="CHEBI:15378"/>
        <dbReference type="ChEBI" id="CHEBI:57287"/>
        <dbReference type="ChEBI" id="CHEBI:57783"/>
        <dbReference type="ChEBI" id="CHEBI:58349"/>
        <dbReference type="ChEBI" id="CHEBI:77396"/>
        <dbReference type="ChEBI" id="CHEBI:83139"/>
        <dbReference type="EC" id="1.2.1.84"/>
    </reaction>
</comment>
<reference evidence="12" key="1">
    <citation type="submission" date="2021-12" db="EMBL/GenBank/DDBJ databases">
        <authorList>
            <person name="King R."/>
        </authorList>
    </citation>
    <scope>NUCLEOTIDE SEQUENCE</scope>
</reference>
<evidence type="ECO:0000259" key="11">
    <source>
        <dbReference type="Pfam" id="PF07993"/>
    </source>
</evidence>
<evidence type="ECO:0000256" key="3">
    <source>
        <dbReference type="ARBA" id="ARBA00022516"/>
    </source>
</evidence>
<dbReference type="GO" id="GO:0035336">
    <property type="term" value="P:long-chain fatty-acyl-CoA metabolic process"/>
    <property type="evidence" value="ECO:0007669"/>
    <property type="project" value="TreeGrafter"/>
</dbReference>
<dbReference type="CDD" id="cd05236">
    <property type="entry name" value="FAR-N_SDR_e"/>
    <property type="match status" value="1"/>
</dbReference>
<dbReference type="GO" id="GO:0005777">
    <property type="term" value="C:peroxisome"/>
    <property type="evidence" value="ECO:0007669"/>
    <property type="project" value="TreeGrafter"/>
</dbReference>
<protein>
    <recommendedName>
        <fullName evidence="10">Fatty acyl-CoA reductase</fullName>
        <ecNumber evidence="10">1.2.1.84</ecNumber>
    </recommendedName>
</protein>
<proteinExistence type="inferred from homology"/>
<evidence type="ECO:0000256" key="4">
    <source>
        <dbReference type="ARBA" id="ARBA00022692"/>
    </source>
</evidence>
<organism evidence="12 13">
    <name type="scientific">Diatraea saccharalis</name>
    <name type="common">sugarcane borer</name>
    <dbReference type="NCBI Taxonomy" id="40085"/>
    <lineage>
        <taxon>Eukaryota</taxon>
        <taxon>Metazoa</taxon>
        <taxon>Ecdysozoa</taxon>
        <taxon>Arthropoda</taxon>
        <taxon>Hexapoda</taxon>
        <taxon>Insecta</taxon>
        <taxon>Pterygota</taxon>
        <taxon>Neoptera</taxon>
        <taxon>Endopterygota</taxon>
        <taxon>Lepidoptera</taxon>
        <taxon>Glossata</taxon>
        <taxon>Ditrysia</taxon>
        <taxon>Pyraloidea</taxon>
        <taxon>Crambidae</taxon>
        <taxon>Crambinae</taxon>
        <taxon>Diatraea</taxon>
    </lineage>
</organism>
<name>A0A9N9RE04_9NEOP</name>
<evidence type="ECO:0000256" key="5">
    <source>
        <dbReference type="ARBA" id="ARBA00022857"/>
    </source>
</evidence>
<dbReference type="Pfam" id="PF07993">
    <property type="entry name" value="NAD_binding_4"/>
    <property type="match status" value="1"/>
</dbReference>
<dbReference type="AlphaFoldDB" id="A0A9N9RE04"/>
<dbReference type="FunFam" id="3.40.50.720:FF:000143">
    <property type="entry name" value="Fatty acyl-CoA reductase"/>
    <property type="match status" value="1"/>
</dbReference>
<dbReference type="GO" id="GO:0102965">
    <property type="term" value="F:alcohol-forming long-chain fatty acyl-CoA reductase activity"/>
    <property type="evidence" value="ECO:0007669"/>
    <property type="project" value="UniProtKB-EC"/>
</dbReference>
<dbReference type="GO" id="GO:0080019">
    <property type="term" value="F:alcohol-forming very long-chain fatty acyl-CoA reductase activity"/>
    <property type="evidence" value="ECO:0007669"/>
    <property type="project" value="InterPro"/>
</dbReference>
<evidence type="ECO:0000313" key="12">
    <source>
        <dbReference type="EMBL" id="CAG9794395.1"/>
    </source>
</evidence>
<dbReference type="InterPro" id="IPR036291">
    <property type="entry name" value="NAD(P)-bd_dom_sf"/>
</dbReference>
<dbReference type="InterPro" id="IPR026055">
    <property type="entry name" value="FAR"/>
</dbReference>
<dbReference type="OrthoDB" id="429813at2759"/>
<dbReference type="Gene3D" id="3.40.50.720">
    <property type="entry name" value="NAD(P)-binding Rossmann-like Domain"/>
    <property type="match status" value="1"/>
</dbReference>
<keyword evidence="7 10" id="KW-0443">Lipid metabolism</keyword>
<keyword evidence="4" id="KW-0812">Transmembrane</keyword>
<evidence type="ECO:0000256" key="6">
    <source>
        <dbReference type="ARBA" id="ARBA00022989"/>
    </source>
</evidence>
<sequence>MAPSVTEFYEGKCILITGATGFLGKALLEKLLRSCHNVDTIYLLMRNKKGLTSEERLNDLCNNKLFDLVRSQNPDAFKKVKLIPGNILSDGLDLSNDDRTELQKKCNIIFHSAACVRFDQKLKDAVNLNTNGTLRVLQLAESIENLEVLVHLSTAYCRCELDVLEERIYPAVHNPRKVMDICEWMDDALLAYLEPKLIESEPNTYSYTKAITETLVAEYESKFPIAIARPSIVIAAWKDPYPGWIDNLNGPTGLLIGSGKGVIRTMHCEPSYIADAIPIDAVVNGCILIAYATALAR</sequence>
<accession>A0A9N9RE04</accession>
<keyword evidence="13" id="KW-1185">Reference proteome</keyword>
<keyword evidence="5 10" id="KW-0521">NADP</keyword>
<evidence type="ECO:0000256" key="2">
    <source>
        <dbReference type="ARBA" id="ARBA00005928"/>
    </source>
</evidence>
<dbReference type="InterPro" id="IPR013120">
    <property type="entry name" value="FAR_NAD-bd"/>
</dbReference>
<gene>
    <name evidence="12" type="ORF">DIATSA_LOCUS11773</name>
</gene>
<evidence type="ECO:0000256" key="7">
    <source>
        <dbReference type="ARBA" id="ARBA00023098"/>
    </source>
</evidence>
<dbReference type="EMBL" id="OU893337">
    <property type="protein sequence ID" value="CAG9794395.1"/>
    <property type="molecule type" value="Genomic_DNA"/>
</dbReference>
<dbReference type="PANTHER" id="PTHR11011">
    <property type="entry name" value="MALE STERILITY PROTEIN 2-RELATED"/>
    <property type="match status" value="1"/>
</dbReference>
<comment type="similarity">
    <text evidence="2 10">Belongs to the fatty acyl-CoA reductase family.</text>
</comment>
<reference evidence="12" key="2">
    <citation type="submission" date="2022-10" db="EMBL/GenBank/DDBJ databases">
        <authorList>
            <consortium name="ENA_rothamsted_submissions"/>
            <consortium name="culmorum"/>
            <person name="King R."/>
        </authorList>
    </citation>
    <scope>NUCLEOTIDE SEQUENCE</scope>
</reference>